<proteinExistence type="inferred from homology"/>
<dbReference type="InterPro" id="IPR038528">
    <property type="entry name" value="TEL2_C_sf"/>
</dbReference>
<comment type="similarity">
    <text evidence="1">Belongs to the TEL2 family.</text>
</comment>
<sequence>MDRNLVNNLGKGANYEKLEAVLTGVLDEKIGLNLEVVMIIITVVCPVYPSLQSSLKSKLLQIISNSYLLFSNMINYSSRLKDSSKNLERQIYLDILIDLLRYHPTLLYNYMQLLKSSKEDLDILKSVFFGSRLFNLLSSSLSIVDYIEILTIHFKCFLDETSFDEINLYQKTGEMLTSFFSLNPLFTMDIILDKLLLSEDQYWIHFKNIITHSKRNVRRNIIINTLFPYFDIRVIEKNYIEIFEILSQLQVHQSIDYQMLTNLKSTILIEIILKIIPEVMVTNFTDKALRRFSDVNVYDDEKTCQILCMLLSYRTTSEQRVKIAESTAFLNGVTKRLTNNELTIRERTMFIAKMVTNGTLEYESSFDIIIPRHDFKNLQVAKTIKLENLKLETNRLVDQDTEGKLDAISKFNDLNLDTDSDDDEDSYTKKKIVFMKDLLLEFENIDKSKRNDFVSLLKTTVKLVRQKRNFISEVSYYAAKLIVNICTLNNNFEEKDFEAWRINALETILFVTPESIKDILKLLFTTELSLQQRMSILSSLGLSARELRGYDDEYIVKYETDFFEQKLPWSTNQSPISLQSAEQSTITEINPANNSIMENSQVTWKSKKLLKSNKTSRKNEFRKHASIFFYPLANQWLNGIDLGTYDKMFKLHYLKTLHIIHECAFPSNDYKDITALYEEVLADGLKQELPIEDLVISIKDRI</sequence>
<dbReference type="PANTHER" id="PTHR15830:SF10">
    <property type="entry name" value="TELOMERE LENGTH REGULATION PROTEIN TEL2 HOMOLOG"/>
    <property type="match status" value="1"/>
</dbReference>
<dbReference type="AlphaFoldDB" id="G8BSW3"/>
<organism evidence="3 4">
    <name type="scientific">Tetrapisispora phaffii (strain ATCC 24235 / CBS 4417 / NBRC 1672 / NRRL Y-8282 / UCD 70-5)</name>
    <name type="common">Yeast</name>
    <name type="synonym">Fabospora phaffii</name>
    <dbReference type="NCBI Taxonomy" id="1071381"/>
    <lineage>
        <taxon>Eukaryota</taxon>
        <taxon>Fungi</taxon>
        <taxon>Dikarya</taxon>
        <taxon>Ascomycota</taxon>
        <taxon>Saccharomycotina</taxon>
        <taxon>Saccharomycetes</taxon>
        <taxon>Saccharomycetales</taxon>
        <taxon>Saccharomycetaceae</taxon>
        <taxon>Tetrapisispora</taxon>
    </lineage>
</organism>
<dbReference type="EMBL" id="HE612859">
    <property type="protein sequence ID" value="CCE62934.1"/>
    <property type="molecule type" value="Genomic_DNA"/>
</dbReference>
<evidence type="ECO:0000313" key="4">
    <source>
        <dbReference type="Proteomes" id="UP000005666"/>
    </source>
</evidence>
<dbReference type="InterPro" id="IPR019337">
    <property type="entry name" value="Telomere_length_regulation_dom"/>
</dbReference>
<reference evidence="3 4" key="1">
    <citation type="journal article" date="2011" name="Proc. Natl. Acad. Sci. U.S.A.">
        <title>Evolutionary erosion of yeast sex chromosomes by mating-type switching accidents.</title>
        <authorList>
            <person name="Gordon J.L."/>
            <person name="Armisen D."/>
            <person name="Proux-Wera E."/>
            <person name="Oheigeartaigh S.S."/>
            <person name="Byrne K.P."/>
            <person name="Wolfe K.H."/>
        </authorList>
    </citation>
    <scope>NUCLEOTIDE SEQUENCE [LARGE SCALE GENOMIC DNA]</scope>
    <source>
        <strain evidence="4">ATCC 24235 / CBS 4417 / NBRC 1672 / NRRL Y-8282 / UCD 70-5</strain>
    </source>
</reference>
<evidence type="ECO:0000256" key="1">
    <source>
        <dbReference type="ARBA" id="ARBA00006133"/>
    </source>
</evidence>
<evidence type="ECO:0000259" key="2">
    <source>
        <dbReference type="Pfam" id="PF10193"/>
    </source>
</evidence>
<dbReference type="eggNOG" id="KOG4346">
    <property type="taxonomic scope" value="Eukaryota"/>
</dbReference>
<dbReference type="GO" id="GO:0007004">
    <property type="term" value="P:telomere maintenance via telomerase"/>
    <property type="evidence" value="ECO:0007669"/>
    <property type="project" value="EnsemblFungi"/>
</dbReference>
<dbReference type="GO" id="GO:0000781">
    <property type="term" value="C:chromosome, telomeric region"/>
    <property type="evidence" value="ECO:0007669"/>
    <property type="project" value="EnsemblFungi"/>
</dbReference>
<dbReference type="GO" id="GO:0110078">
    <property type="term" value="C:TTT Hsp90 cochaperone complex"/>
    <property type="evidence" value="ECO:0007669"/>
    <property type="project" value="EnsemblFungi"/>
</dbReference>
<dbReference type="RefSeq" id="XP_003685368.1">
    <property type="nucleotide sequence ID" value="XM_003685320.1"/>
</dbReference>
<keyword evidence="4" id="KW-1185">Reference proteome</keyword>
<name>G8BSW3_TETPH</name>
<dbReference type="STRING" id="1071381.G8BSW3"/>
<dbReference type="InterPro" id="IPR051970">
    <property type="entry name" value="TEL2_Regulation"/>
</dbReference>
<protein>
    <recommendedName>
        <fullName evidence="2">Telomere length regulation protein conserved domain-containing protein</fullName>
    </recommendedName>
</protein>
<feature type="domain" description="Telomere length regulation protein conserved" evidence="2">
    <location>
        <begin position="432"/>
        <end position="544"/>
    </location>
</feature>
<dbReference type="Proteomes" id="UP000005666">
    <property type="component" value="Chromosome 4"/>
</dbReference>
<dbReference type="GO" id="GO:0034502">
    <property type="term" value="P:protein localization to chromosome"/>
    <property type="evidence" value="ECO:0007669"/>
    <property type="project" value="EnsemblFungi"/>
</dbReference>
<dbReference type="GO" id="GO:0005829">
    <property type="term" value="C:cytosol"/>
    <property type="evidence" value="ECO:0007669"/>
    <property type="project" value="TreeGrafter"/>
</dbReference>
<dbReference type="OMA" id="ERTMFIA"/>
<dbReference type="KEGG" id="tpf:TPHA_0D02980"/>
<dbReference type="PANTHER" id="PTHR15830">
    <property type="entry name" value="TELOMERE LENGTH REGULATION PROTEIN TEL2 FAMILY MEMBER"/>
    <property type="match status" value="1"/>
</dbReference>
<dbReference type="GeneID" id="11534570"/>
<dbReference type="Gene3D" id="1.25.40.720">
    <property type="entry name" value="Telomere length regulation protein 2, C-terminal domain"/>
    <property type="match status" value="2"/>
</dbReference>
<dbReference type="Pfam" id="PF10193">
    <property type="entry name" value="Telomere_reg-2"/>
    <property type="match status" value="1"/>
</dbReference>
<evidence type="ECO:0000313" key="3">
    <source>
        <dbReference type="EMBL" id="CCE62934.1"/>
    </source>
</evidence>
<gene>
    <name evidence="3" type="primary">TPHA0D02980</name>
    <name evidence="3" type="ordered locus">TPHA_0D02980</name>
</gene>
<accession>G8BSW3</accession>
<dbReference type="OrthoDB" id="10258062at2759"/>
<dbReference type="GO" id="GO:0051083">
    <property type="term" value="P:'de novo' cotranslational protein folding"/>
    <property type="evidence" value="ECO:0007669"/>
    <property type="project" value="TreeGrafter"/>
</dbReference>
<dbReference type="GO" id="GO:0051879">
    <property type="term" value="F:Hsp90 protein binding"/>
    <property type="evidence" value="ECO:0007669"/>
    <property type="project" value="TreeGrafter"/>
</dbReference>
<dbReference type="GO" id="GO:0042162">
    <property type="term" value="F:telomeric DNA binding"/>
    <property type="evidence" value="ECO:0007669"/>
    <property type="project" value="EnsemblFungi"/>
</dbReference>
<dbReference type="HOGENOM" id="CLU_444244_0_0_1"/>